<dbReference type="Proteomes" id="UP000004295">
    <property type="component" value="Unassembled WGS sequence"/>
</dbReference>
<name>C3JB57_POREA</name>
<keyword evidence="2" id="KW-1185">Reference proteome</keyword>
<evidence type="ECO:0000313" key="1">
    <source>
        <dbReference type="EMBL" id="EEN82552.1"/>
    </source>
</evidence>
<accession>C3JB57</accession>
<dbReference type="EMBL" id="ACNN01000024">
    <property type="protein sequence ID" value="EEN82552.1"/>
    <property type="molecule type" value="Genomic_DNA"/>
</dbReference>
<comment type="caution">
    <text evidence="1">The sequence shown here is derived from an EMBL/GenBank/DDBJ whole genome shotgun (WGS) entry which is preliminary data.</text>
</comment>
<reference evidence="1 2" key="1">
    <citation type="submission" date="2009-04" db="EMBL/GenBank/DDBJ databases">
        <authorList>
            <person name="Sebastian Y."/>
            <person name="Madupu R."/>
            <person name="Durkin A.S."/>
            <person name="Torralba M."/>
            <person name="Methe B."/>
            <person name="Sutton G.G."/>
            <person name="Strausberg R.L."/>
            <person name="Nelson K.E."/>
        </authorList>
    </citation>
    <scope>NUCLEOTIDE SEQUENCE [LARGE SCALE GENOMIC DNA]</scope>
    <source>
        <strain evidence="2">ATCC 35406 / BCRC 14492 / JCM 8526 / NCTC 13058 / HG 370</strain>
    </source>
</reference>
<evidence type="ECO:0000313" key="2">
    <source>
        <dbReference type="Proteomes" id="UP000004295"/>
    </source>
</evidence>
<protein>
    <submittedName>
        <fullName evidence="1">Uncharacterized protein</fullName>
    </submittedName>
</protein>
<gene>
    <name evidence="1" type="ORF">POREN0001_1500</name>
</gene>
<organism evidence="1 2">
    <name type="scientific">Porphyromonas endodontalis (strain ATCC 35406 / DSM 24491 / JCM 8526 / CCUG 16442 / BCRC 14492 / NCTC 13058 / HG 370)</name>
    <name type="common">Bacteroides endodontalis</name>
    <dbReference type="NCBI Taxonomy" id="553175"/>
    <lineage>
        <taxon>Bacteria</taxon>
        <taxon>Pseudomonadati</taxon>
        <taxon>Bacteroidota</taxon>
        <taxon>Bacteroidia</taxon>
        <taxon>Bacteroidales</taxon>
        <taxon>Porphyromonadaceae</taxon>
        <taxon>Porphyromonas</taxon>
    </lineage>
</organism>
<proteinExistence type="predicted"/>
<dbReference type="AlphaFoldDB" id="C3JB57"/>
<sequence>MLSPVIVDYFANKNGFDNLKETIEANYKRVKADFFSRFR</sequence>